<proteinExistence type="predicted"/>
<dbReference type="OrthoDB" id="421226at2759"/>
<name>A0A7D9J8S3_PARCT</name>
<dbReference type="GO" id="GO:0098855">
    <property type="term" value="C:HCN channel complex"/>
    <property type="evidence" value="ECO:0007669"/>
    <property type="project" value="TreeGrafter"/>
</dbReference>
<dbReference type="GO" id="GO:0005249">
    <property type="term" value="F:voltage-gated potassium channel activity"/>
    <property type="evidence" value="ECO:0007669"/>
    <property type="project" value="TreeGrafter"/>
</dbReference>
<accession>A0A7D9J8S3</accession>
<evidence type="ECO:0000313" key="1">
    <source>
        <dbReference type="EMBL" id="CAB4024589.1"/>
    </source>
</evidence>
<dbReference type="InterPro" id="IPR000595">
    <property type="entry name" value="cNMP-bd_dom"/>
</dbReference>
<comment type="caution">
    <text evidence="1">The sequence shown here is derived from an EMBL/GenBank/DDBJ whole genome shotgun (WGS) entry which is preliminary data.</text>
</comment>
<dbReference type="InterPro" id="IPR018490">
    <property type="entry name" value="cNMP-bd_dom_sf"/>
</dbReference>
<dbReference type="EMBL" id="CACRXK020013118">
    <property type="protein sequence ID" value="CAB4024589.1"/>
    <property type="molecule type" value="Genomic_DNA"/>
</dbReference>
<dbReference type="Pfam" id="PF00027">
    <property type="entry name" value="cNMP_binding"/>
    <property type="match status" value="1"/>
</dbReference>
<sequence>KVLNDGSYFGEICLLTNARRIATVIATSTCDTFVLSTSDFHDVLEDYPEMRAQMEKVAEERLNYIKKYHNRKGSVSPLMGSISESAGHQQV</sequence>
<organism evidence="1 2">
    <name type="scientific">Paramuricea clavata</name>
    <name type="common">Red gorgonian</name>
    <name type="synonym">Violescent sea-whip</name>
    <dbReference type="NCBI Taxonomy" id="317549"/>
    <lineage>
        <taxon>Eukaryota</taxon>
        <taxon>Metazoa</taxon>
        <taxon>Cnidaria</taxon>
        <taxon>Anthozoa</taxon>
        <taxon>Octocorallia</taxon>
        <taxon>Malacalcyonacea</taxon>
        <taxon>Plexauridae</taxon>
        <taxon>Paramuricea</taxon>
    </lineage>
</organism>
<gene>
    <name evidence="1" type="ORF">PACLA_8A021459</name>
</gene>
<dbReference type="PROSITE" id="PS50042">
    <property type="entry name" value="CNMP_BINDING_3"/>
    <property type="match status" value="1"/>
</dbReference>
<evidence type="ECO:0000313" key="2">
    <source>
        <dbReference type="Proteomes" id="UP001152795"/>
    </source>
</evidence>
<keyword evidence="2" id="KW-1185">Reference proteome</keyword>
<dbReference type="GO" id="GO:0035725">
    <property type="term" value="P:sodium ion transmembrane transport"/>
    <property type="evidence" value="ECO:0007669"/>
    <property type="project" value="TreeGrafter"/>
</dbReference>
<dbReference type="AlphaFoldDB" id="A0A7D9J8S3"/>
<dbReference type="PANTHER" id="PTHR45689:SF5">
    <property type="entry name" value="I[[H]] CHANNEL, ISOFORM E"/>
    <property type="match status" value="1"/>
</dbReference>
<dbReference type="InterPro" id="IPR014710">
    <property type="entry name" value="RmlC-like_jellyroll"/>
</dbReference>
<dbReference type="SUPFAM" id="SSF51206">
    <property type="entry name" value="cAMP-binding domain-like"/>
    <property type="match status" value="1"/>
</dbReference>
<dbReference type="InterPro" id="IPR051413">
    <property type="entry name" value="K/Na_HCN_channel"/>
</dbReference>
<reference evidence="1" key="1">
    <citation type="submission" date="2020-04" db="EMBL/GenBank/DDBJ databases">
        <authorList>
            <person name="Alioto T."/>
            <person name="Alioto T."/>
            <person name="Gomez Garrido J."/>
        </authorList>
    </citation>
    <scope>NUCLEOTIDE SEQUENCE</scope>
    <source>
        <strain evidence="1">A484AB</strain>
    </source>
</reference>
<feature type="non-terminal residue" evidence="1">
    <location>
        <position position="91"/>
    </location>
</feature>
<protein>
    <submittedName>
        <fullName evidence="1">Potassium sodium hyperpolarization-activated cyclic nucleotide-gated channel 2 isoform X2</fullName>
    </submittedName>
</protein>
<dbReference type="CDD" id="cd00038">
    <property type="entry name" value="CAP_ED"/>
    <property type="match status" value="1"/>
</dbReference>
<dbReference type="PANTHER" id="PTHR45689">
    <property type="entry name" value="I[[H]] CHANNEL, ISOFORM E"/>
    <property type="match status" value="1"/>
</dbReference>
<dbReference type="Proteomes" id="UP001152795">
    <property type="component" value="Unassembled WGS sequence"/>
</dbReference>
<dbReference type="Gene3D" id="2.60.120.10">
    <property type="entry name" value="Jelly Rolls"/>
    <property type="match status" value="1"/>
</dbReference>
<dbReference type="GO" id="GO:0003254">
    <property type="term" value="P:regulation of membrane depolarization"/>
    <property type="evidence" value="ECO:0007669"/>
    <property type="project" value="TreeGrafter"/>
</dbReference>